<evidence type="ECO:0000313" key="6">
    <source>
        <dbReference type="Proteomes" id="UP000317839"/>
    </source>
</evidence>
<dbReference type="AlphaFoldDB" id="A0A545TBL2"/>
<accession>A0A545TBL2</accession>
<dbReference type="GO" id="GO:0016746">
    <property type="term" value="F:acyltransferase activity"/>
    <property type="evidence" value="ECO:0007669"/>
    <property type="project" value="UniProtKB-KW"/>
</dbReference>
<dbReference type="RefSeq" id="WP_142941227.1">
    <property type="nucleotide sequence ID" value="NZ_VIKR01000002.1"/>
</dbReference>
<dbReference type="Pfam" id="PF02273">
    <property type="entry name" value="Acyl_transf_2"/>
    <property type="match status" value="1"/>
</dbReference>
<dbReference type="SUPFAM" id="SSF53474">
    <property type="entry name" value="alpha/beta-Hydrolases"/>
    <property type="match status" value="1"/>
</dbReference>
<dbReference type="OrthoDB" id="249225at2"/>
<reference evidence="5 6" key="1">
    <citation type="submission" date="2019-06" db="EMBL/GenBank/DDBJ databases">
        <title>Draft genome of Aliikangiella marina GYP-15.</title>
        <authorList>
            <person name="Wang G."/>
        </authorList>
    </citation>
    <scope>NUCLEOTIDE SEQUENCE [LARGE SCALE GENOMIC DNA]</scope>
    <source>
        <strain evidence="5 6">GYP-15</strain>
    </source>
</reference>
<dbReference type="GO" id="GO:0008218">
    <property type="term" value="P:bioluminescence"/>
    <property type="evidence" value="ECO:0007669"/>
    <property type="project" value="UniProtKB-KW"/>
</dbReference>
<comment type="caution">
    <text evidence="5">The sequence shown here is derived from an EMBL/GenBank/DDBJ whole genome shotgun (WGS) entry which is preliminary data.</text>
</comment>
<sequence>MINAFFFGEKSAPLFGIHQLANQAFDRGESLVICPPIGHEFARTHKTLKLLSDYLANDGFSVLRFSYYATGDSSGESHKGSVIRWIKDIQSAVEECKEQSGCQKVSLLGLRLGSLLALEATRSLTVSKLIMWEPIISGATFLEQIKEMHQFAISDPERFYLTEESVSETQNEYLGHYYSPELQSQLQALSFRSVDRYSVKNRFAVTSEPQNLELIEQLNRLISSPLVISQQLTNWRDSRQLGRMFTATQSFSLIRQCLRGE</sequence>
<name>A0A545TBL2_9GAMM</name>
<evidence type="ECO:0000256" key="1">
    <source>
        <dbReference type="ARBA" id="ARBA00003846"/>
    </source>
</evidence>
<evidence type="ECO:0000256" key="4">
    <source>
        <dbReference type="ARBA" id="ARBA00023315"/>
    </source>
</evidence>
<evidence type="ECO:0000313" key="5">
    <source>
        <dbReference type="EMBL" id="TQV74612.1"/>
    </source>
</evidence>
<comment type="function">
    <text evidence="1">Acyl transferase is part of the fatty acid reductase system required for aldehyde biosynthesis; it produces fatty acids for the luminescent reaction.</text>
</comment>
<keyword evidence="3" id="KW-0455">Luminescence</keyword>
<keyword evidence="2" id="KW-0808">Transferase</keyword>
<keyword evidence="6" id="KW-1185">Reference proteome</keyword>
<dbReference type="Gene3D" id="3.40.50.1820">
    <property type="entry name" value="alpha/beta hydrolase"/>
    <property type="match status" value="1"/>
</dbReference>
<protein>
    <recommendedName>
        <fullName evidence="7">Serine aminopeptidase S33 domain-containing protein</fullName>
    </recommendedName>
</protein>
<keyword evidence="4" id="KW-0012">Acyltransferase</keyword>
<dbReference type="Proteomes" id="UP000317839">
    <property type="component" value="Unassembled WGS sequence"/>
</dbReference>
<evidence type="ECO:0000256" key="3">
    <source>
        <dbReference type="ARBA" id="ARBA00023223"/>
    </source>
</evidence>
<evidence type="ECO:0000256" key="2">
    <source>
        <dbReference type="ARBA" id="ARBA00022679"/>
    </source>
</evidence>
<dbReference type="GO" id="GO:0006631">
    <property type="term" value="P:fatty acid metabolic process"/>
    <property type="evidence" value="ECO:0007669"/>
    <property type="project" value="InterPro"/>
</dbReference>
<dbReference type="EMBL" id="VIKR01000002">
    <property type="protein sequence ID" value="TQV74612.1"/>
    <property type="molecule type" value="Genomic_DNA"/>
</dbReference>
<dbReference type="InterPro" id="IPR029058">
    <property type="entry name" value="AB_hydrolase_fold"/>
</dbReference>
<dbReference type="InterPro" id="IPR003157">
    <property type="entry name" value="LuxD"/>
</dbReference>
<gene>
    <name evidence="5" type="ORF">FLL45_06510</name>
</gene>
<proteinExistence type="predicted"/>
<organism evidence="5 6">
    <name type="scientific">Aliikangiella marina</name>
    <dbReference type="NCBI Taxonomy" id="1712262"/>
    <lineage>
        <taxon>Bacteria</taxon>
        <taxon>Pseudomonadati</taxon>
        <taxon>Pseudomonadota</taxon>
        <taxon>Gammaproteobacteria</taxon>
        <taxon>Oceanospirillales</taxon>
        <taxon>Pleioneaceae</taxon>
        <taxon>Aliikangiella</taxon>
    </lineage>
</organism>
<evidence type="ECO:0008006" key="7">
    <source>
        <dbReference type="Google" id="ProtNLM"/>
    </source>
</evidence>